<gene>
    <name evidence="1" type="primary">Acey_s0016.g3049</name>
    <name evidence="1" type="ORF">Y032_0016g3049</name>
</gene>
<dbReference type="AlphaFoldDB" id="A0A016V5M7"/>
<name>A0A016V5M7_9BILA</name>
<comment type="caution">
    <text evidence="1">The sequence shown here is derived from an EMBL/GenBank/DDBJ whole genome shotgun (WGS) entry which is preliminary data.</text>
</comment>
<evidence type="ECO:0000313" key="2">
    <source>
        <dbReference type="Proteomes" id="UP000024635"/>
    </source>
</evidence>
<dbReference type="Proteomes" id="UP000024635">
    <property type="component" value="Unassembled WGS sequence"/>
</dbReference>
<accession>A0A016V5M7</accession>
<organism evidence="1 2">
    <name type="scientific">Ancylostoma ceylanicum</name>
    <dbReference type="NCBI Taxonomy" id="53326"/>
    <lineage>
        <taxon>Eukaryota</taxon>
        <taxon>Metazoa</taxon>
        <taxon>Ecdysozoa</taxon>
        <taxon>Nematoda</taxon>
        <taxon>Chromadorea</taxon>
        <taxon>Rhabditida</taxon>
        <taxon>Rhabditina</taxon>
        <taxon>Rhabditomorpha</taxon>
        <taxon>Strongyloidea</taxon>
        <taxon>Ancylostomatidae</taxon>
        <taxon>Ancylostomatinae</taxon>
        <taxon>Ancylostoma</taxon>
    </lineage>
</organism>
<reference evidence="2" key="1">
    <citation type="journal article" date="2015" name="Nat. Genet.">
        <title>The genome and transcriptome of the zoonotic hookworm Ancylostoma ceylanicum identify infection-specific gene families.</title>
        <authorList>
            <person name="Schwarz E.M."/>
            <person name="Hu Y."/>
            <person name="Antoshechkin I."/>
            <person name="Miller M.M."/>
            <person name="Sternberg P.W."/>
            <person name="Aroian R.V."/>
        </authorList>
    </citation>
    <scope>NUCLEOTIDE SEQUENCE</scope>
    <source>
        <strain evidence="2">HY135</strain>
    </source>
</reference>
<dbReference type="EMBL" id="JARK01001352">
    <property type="protein sequence ID" value="EYC22974.1"/>
    <property type="molecule type" value="Genomic_DNA"/>
</dbReference>
<sequence length="71" mass="8306">MKKKSTDRRCCVRQGFFWSDYNCRCTEREAVKKYAATRPRCTLILLESACSFKFDAMNDIGGHLLTVHRIK</sequence>
<proteinExistence type="predicted"/>
<evidence type="ECO:0000313" key="1">
    <source>
        <dbReference type="EMBL" id="EYC22974.1"/>
    </source>
</evidence>
<keyword evidence="2" id="KW-1185">Reference proteome</keyword>
<protein>
    <submittedName>
        <fullName evidence="1">Uncharacterized protein</fullName>
    </submittedName>
</protein>